<dbReference type="InterPro" id="IPR027275">
    <property type="entry name" value="PRC-brl_dom"/>
</dbReference>
<keyword evidence="1" id="KW-0812">Transmembrane</keyword>
<feature type="transmembrane region" description="Helical" evidence="1">
    <location>
        <begin position="55"/>
        <end position="74"/>
    </location>
</feature>
<proteinExistence type="predicted"/>
<keyword evidence="1" id="KW-0472">Membrane</keyword>
<dbReference type="InterPro" id="IPR011033">
    <property type="entry name" value="PRC_barrel-like_sf"/>
</dbReference>
<name>M1VHL9_9SPHN</name>
<dbReference type="SUPFAM" id="SSF50346">
    <property type="entry name" value="PRC-barrel domain"/>
    <property type="match status" value="1"/>
</dbReference>
<reference evidence="3" key="1">
    <citation type="journal article" date="2013" name="Appl. Environ. Microbiol.">
        <title>Bacterial Cytochrome P450 System Catabolizing the Fusarium Toxin Deoxynivalenol.</title>
        <authorList>
            <person name="Ito M."/>
            <person name="Sato I."/>
            <person name="Ishizaka M."/>
            <person name="Yoshida S."/>
            <person name="Koitabashi M."/>
            <person name="Yoshida S."/>
            <person name="Tsushima S."/>
        </authorList>
    </citation>
    <scope>NUCLEOTIDE SEQUENCE</scope>
    <source>
        <strain evidence="3">KSM1</strain>
    </source>
</reference>
<feature type="transmembrane region" description="Helical" evidence="1">
    <location>
        <begin position="31"/>
        <end position="49"/>
    </location>
</feature>
<sequence>MGEIAGWIAPIATAIAAIMTASNLGTKVTGWGFVVFAVGSIAWITVALATDQTNLLLTNGFLTLVNIVGIWRWLGRQATYDKGAKAAEADSDRTAGPDLFQLGGLPGKAVEDSKGHTIAHVVDGMAESDSGRIAYLVVREGSELAERLYELPWQQIGFDQERIILGGAMSDLVEIDSAHWPGCAET</sequence>
<dbReference type="Pfam" id="PF05239">
    <property type="entry name" value="PRC"/>
    <property type="match status" value="1"/>
</dbReference>
<feature type="transmembrane region" description="Helical" evidence="1">
    <location>
        <begin position="6"/>
        <end position="24"/>
    </location>
</feature>
<dbReference type="AlphaFoldDB" id="M1VHL9"/>
<evidence type="ECO:0000256" key="1">
    <source>
        <dbReference type="SAM" id="Phobius"/>
    </source>
</evidence>
<organism evidence="3">
    <name type="scientific">Sphingomonas sp. KSM1</name>
    <dbReference type="NCBI Taxonomy" id="1228049"/>
    <lineage>
        <taxon>Bacteria</taxon>
        <taxon>Pseudomonadati</taxon>
        <taxon>Pseudomonadota</taxon>
        <taxon>Alphaproteobacteria</taxon>
        <taxon>Sphingomonadales</taxon>
        <taxon>Sphingomonadaceae</taxon>
        <taxon>Sphingomonas</taxon>
    </lineage>
</organism>
<evidence type="ECO:0000313" key="3">
    <source>
        <dbReference type="EMBL" id="BAM93334.1"/>
    </source>
</evidence>
<dbReference type="Gene3D" id="2.30.30.240">
    <property type="entry name" value="PRC-barrel domain"/>
    <property type="match status" value="1"/>
</dbReference>
<keyword evidence="1" id="KW-1133">Transmembrane helix</keyword>
<evidence type="ECO:0000259" key="2">
    <source>
        <dbReference type="Pfam" id="PF05239"/>
    </source>
</evidence>
<dbReference type="EMBL" id="AB744217">
    <property type="protein sequence ID" value="BAM93334.1"/>
    <property type="molecule type" value="Genomic_DNA"/>
</dbReference>
<protein>
    <submittedName>
        <fullName evidence="3">PRC-barrel domain containing protein</fullName>
    </submittedName>
</protein>
<feature type="domain" description="PRC-barrel" evidence="2">
    <location>
        <begin position="106"/>
        <end position="164"/>
    </location>
</feature>
<accession>M1VHL9</accession>